<dbReference type="EMBL" id="FTPK01000003">
    <property type="protein sequence ID" value="SIT73003.1"/>
    <property type="molecule type" value="Genomic_DNA"/>
</dbReference>
<name>A0A1R3W5T2_9GAMM</name>
<protein>
    <submittedName>
        <fullName evidence="2">Uncharacterized protein</fullName>
    </submittedName>
</protein>
<dbReference type="Proteomes" id="UP000223759">
    <property type="component" value="Unassembled WGS sequence"/>
</dbReference>
<dbReference type="RefSeq" id="WP_084178716.1">
    <property type="nucleotide sequence ID" value="NZ_CP023018.1"/>
</dbReference>
<evidence type="ECO:0000313" key="3">
    <source>
        <dbReference type="Proteomes" id="UP000223759"/>
    </source>
</evidence>
<evidence type="ECO:0000256" key="1">
    <source>
        <dbReference type="SAM" id="SignalP"/>
    </source>
</evidence>
<keyword evidence="1" id="KW-0732">Signal</keyword>
<dbReference type="OrthoDB" id="5959722at2"/>
<feature type="signal peptide" evidence="1">
    <location>
        <begin position="1"/>
        <end position="25"/>
    </location>
</feature>
<reference evidence="2 3" key="1">
    <citation type="submission" date="2017-01" db="EMBL/GenBank/DDBJ databases">
        <authorList>
            <person name="Mah S.A."/>
            <person name="Swanson W.J."/>
            <person name="Moy G.W."/>
            <person name="Vacquier V.D."/>
        </authorList>
    </citation>
    <scope>NUCLEOTIDE SEQUENCE [LARGE SCALE GENOMIC DNA]</scope>
    <source>
        <strain evidence="2 3">M9</strain>
    </source>
</reference>
<gene>
    <name evidence="2" type="ORF">SAMN05216526_1783</name>
</gene>
<keyword evidence="3" id="KW-1185">Reference proteome</keyword>
<dbReference type="AlphaFoldDB" id="A0A1R3W5T2"/>
<evidence type="ECO:0000313" key="2">
    <source>
        <dbReference type="EMBL" id="SIT73003.1"/>
    </source>
</evidence>
<feature type="chain" id="PRO_5012300379" evidence="1">
    <location>
        <begin position="26"/>
        <end position="87"/>
    </location>
</feature>
<proteinExistence type="predicted"/>
<sequence>MKSRFMAWPARLFALVVASVNLAAAGPLSGFYDFLDTQPTPEAFEEAYPHIWLILPGDFQTREFCTNSYRFFAELDDAGRIVGGDLE</sequence>
<organism evidence="2 3">
    <name type="scientific">Ectothiorhodosinus mongolicus</name>
    <dbReference type="NCBI Taxonomy" id="233100"/>
    <lineage>
        <taxon>Bacteria</taxon>
        <taxon>Pseudomonadati</taxon>
        <taxon>Pseudomonadota</taxon>
        <taxon>Gammaproteobacteria</taxon>
        <taxon>Chromatiales</taxon>
        <taxon>Ectothiorhodospiraceae</taxon>
        <taxon>Ectothiorhodosinus</taxon>
    </lineage>
</organism>
<accession>A0A1R3W5T2</accession>